<comment type="caution">
    <text evidence="2">The sequence shown here is derived from an EMBL/GenBank/DDBJ whole genome shotgun (WGS) entry which is preliminary data.</text>
</comment>
<dbReference type="Proteomes" id="UP000299102">
    <property type="component" value="Unassembled WGS sequence"/>
</dbReference>
<evidence type="ECO:0000313" key="3">
    <source>
        <dbReference type="Proteomes" id="UP000299102"/>
    </source>
</evidence>
<name>A0A4C1X791_EUMVA</name>
<sequence>MARKKVASRRGECAKRRERGSRVAGRGARGAGRLRPWDSARRASRPPPPAAPPRPAFQRASLRIYSGEAAALSARSTALSGHGAARGCALHFYDLYAFQVKNTDEFRCSHTSLAGGARAGGRVGSYLRAAARAARSNSP</sequence>
<feature type="compositionally biased region" description="Pro residues" evidence="1">
    <location>
        <begin position="45"/>
        <end position="55"/>
    </location>
</feature>
<reference evidence="2 3" key="1">
    <citation type="journal article" date="2019" name="Commun. Biol.">
        <title>The bagworm genome reveals a unique fibroin gene that provides high tensile strength.</title>
        <authorList>
            <person name="Kono N."/>
            <person name="Nakamura H."/>
            <person name="Ohtoshi R."/>
            <person name="Tomita M."/>
            <person name="Numata K."/>
            <person name="Arakawa K."/>
        </authorList>
    </citation>
    <scope>NUCLEOTIDE SEQUENCE [LARGE SCALE GENOMIC DNA]</scope>
</reference>
<evidence type="ECO:0000256" key="1">
    <source>
        <dbReference type="SAM" id="MobiDB-lite"/>
    </source>
</evidence>
<gene>
    <name evidence="2" type="ORF">EVAR_40649_1</name>
</gene>
<keyword evidence="3" id="KW-1185">Reference proteome</keyword>
<feature type="region of interest" description="Disordered" evidence="1">
    <location>
        <begin position="1"/>
        <end position="57"/>
    </location>
</feature>
<accession>A0A4C1X791</accession>
<dbReference type="EMBL" id="BGZK01000727">
    <property type="protein sequence ID" value="GBP58105.1"/>
    <property type="molecule type" value="Genomic_DNA"/>
</dbReference>
<evidence type="ECO:0000313" key="2">
    <source>
        <dbReference type="EMBL" id="GBP58105.1"/>
    </source>
</evidence>
<feature type="compositionally biased region" description="Low complexity" evidence="1">
    <location>
        <begin position="22"/>
        <end position="34"/>
    </location>
</feature>
<proteinExistence type="predicted"/>
<organism evidence="2 3">
    <name type="scientific">Eumeta variegata</name>
    <name type="common">Bagworm moth</name>
    <name type="synonym">Eumeta japonica</name>
    <dbReference type="NCBI Taxonomy" id="151549"/>
    <lineage>
        <taxon>Eukaryota</taxon>
        <taxon>Metazoa</taxon>
        <taxon>Ecdysozoa</taxon>
        <taxon>Arthropoda</taxon>
        <taxon>Hexapoda</taxon>
        <taxon>Insecta</taxon>
        <taxon>Pterygota</taxon>
        <taxon>Neoptera</taxon>
        <taxon>Endopterygota</taxon>
        <taxon>Lepidoptera</taxon>
        <taxon>Glossata</taxon>
        <taxon>Ditrysia</taxon>
        <taxon>Tineoidea</taxon>
        <taxon>Psychidae</taxon>
        <taxon>Oiketicinae</taxon>
        <taxon>Eumeta</taxon>
    </lineage>
</organism>
<protein>
    <submittedName>
        <fullName evidence="2">Uncharacterized protein</fullName>
    </submittedName>
</protein>
<dbReference type="AlphaFoldDB" id="A0A4C1X791"/>